<keyword evidence="12" id="KW-1185">Reference proteome</keyword>
<dbReference type="GO" id="GO:0005524">
    <property type="term" value="F:ATP binding"/>
    <property type="evidence" value="ECO:0007669"/>
    <property type="project" value="UniProtKB-KW"/>
</dbReference>
<dbReference type="GO" id="GO:0004527">
    <property type="term" value="F:exonuclease activity"/>
    <property type="evidence" value="ECO:0007669"/>
    <property type="project" value="UniProtKB-KW"/>
</dbReference>
<dbReference type="InterPro" id="IPR027417">
    <property type="entry name" value="P-loop_NTPase"/>
</dbReference>
<keyword evidence="1" id="KW-0540">Nuclease</keyword>
<dbReference type="InterPro" id="IPR011604">
    <property type="entry name" value="PDDEXK-like_dom_sf"/>
</dbReference>
<dbReference type="InterPro" id="IPR038726">
    <property type="entry name" value="PDDEXK_AddAB-type"/>
</dbReference>
<proteinExistence type="predicted"/>
<dbReference type="PANTHER" id="PTHR30591">
    <property type="entry name" value="RECBCD ENZYME SUBUNIT RECC"/>
    <property type="match status" value="1"/>
</dbReference>
<dbReference type="GO" id="GO:0004386">
    <property type="term" value="F:helicase activity"/>
    <property type="evidence" value="ECO:0007669"/>
    <property type="project" value="UniProtKB-KW"/>
</dbReference>
<evidence type="ECO:0000256" key="4">
    <source>
        <dbReference type="ARBA" id="ARBA00022801"/>
    </source>
</evidence>
<keyword evidence="2" id="KW-0547">Nucleotide-binding</keyword>
<evidence type="ECO:0000256" key="6">
    <source>
        <dbReference type="ARBA" id="ARBA00022839"/>
    </source>
</evidence>
<dbReference type="InterPro" id="IPR011335">
    <property type="entry name" value="Restrct_endonuc-II-like"/>
</dbReference>
<dbReference type="EMBL" id="CP034234">
    <property type="protein sequence ID" value="AZK43708.1"/>
    <property type="molecule type" value="Genomic_DNA"/>
</dbReference>
<dbReference type="GO" id="GO:0006281">
    <property type="term" value="P:DNA repair"/>
    <property type="evidence" value="ECO:0007669"/>
    <property type="project" value="UniProtKB-KW"/>
</dbReference>
<evidence type="ECO:0000256" key="1">
    <source>
        <dbReference type="ARBA" id="ARBA00022722"/>
    </source>
</evidence>
<dbReference type="SUPFAM" id="SSF52980">
    <property type="entry name" value="Restriction endonuclease-like"/>
    <property type="match status" value="1"/>
</dbReference>
<accession>A0A3Q8S6S1</accession>
<evidence type="ECO:0000256" key="5">
    <source>
        <dbReference type="ARBA" id="ARBA00022806"/>
    </source>
</evidence>
<evidence type="ECO:0000256" key="7">
    <source>
        <dbReference type="ARBA" id="ARBA00022840"/>
    </source>
</evidence>
<keyword evidence="7" id="KW-0067">ATP-binding</keyword>
<dbReference type="Gene3D" id="3.40.50.300">
    <property type="entry name" value="P-loop containing nucleotide triphosphate hydrolases"/>
    <property type="match status" value="1"/>
</dbReference>
<evidence type="ECO:0000256" key="3">
    <source>
        <dbReference type="ARBA" id="ARBA00022763"/>
    </source>
</evidence>
<keyword evidence="3" id="KW-0227">DNA damage</keyword>
<organism evidence="11 12">
    <name type="scientific">Erysipelothrix piscisicarius</name>
    <dbReference type="NCBI Taxonomy" id="2485784"/>
    <lineage>
        <taxon>Bacteria</taxon>
        <taxon>Bacillati</taxon>
        <taxon>Bacillota</taxon>
        <taxon>Erysipelotrichia</taxon>
        <taxon>Erysipelotrichales</taxon>
        <taxon>Erysipelotrichaceae</taxon>
        <taxon>Erysipelothrix</taxon>
    </lineage>
</organism>
<keyword evidence="4" id="KW-0378">Hydrolase</keyword>
<keyword evidence="5" id="KW-0347">Helicase</keyword>
<keyword evidence="6" id="KW-0269">Exonuclease</keyword>
<dbReference type="PANTHER" id="PTHR30591:SF1">
    <property type="entry name" value="RECBCD ENZYME SUBUNIT RECC"/>
    <property type="match status" value="1"/>
</dbReference>
<evidence type="ECO:0000256" key="8">
    <source>
        <dbReference type="ARBA" id="ARBA00023125"/>
    </source>
</evidence>
<protein>
    <submittedName>
        <fullName evidence="11">ATP-dependent nuclease subunit B</fullName>
    </submittedName>
</protein>
<dbReference type="GO" id="GO:0003677">
    <property type="term" value="F:DNA binding"/>
    <property type="evidence" value="ECO:0007669"/>
    <property type="project" value="UniProtKB-KW"/>
</dbReference>
<dbReference type="Proteomes" id="UP000278804">
    <property type="component" value="Chromosome"/>
</dbReference>
<evidence type="ECO:0000259" key="10">
    <source>
        <dbReference type="Pfam" id="PF12705"/>
    </source>
</evidence>
<evidence type="ECO:0000313" key="12">
    <source>
        <dbReference type="Proteomes" id="UP000278804"/>
    </source>
</evidence>
<evidence type="ECO:0000313" key="11">
    <source>
        <dbReference type="EMBL" id="AZK43708.1"/>
    </source>
</evidence>
<dbReference type="AlphaFoldDB" id="A0A3Q8S6S1"/>
<dbReference type="KEGG" id="eri:EEI45_01915"/>
<gene>
    <name evidence="11" type="ORF">EEI45_01915</name>
</gene>
<dbReference type="GO" id="GO:0006310">
    <property type="term" value="P:DNA recombination"/>
    <property type="evidence" value="ECO:0007669"/>
    <property type="project" value="TreeGrafter"/>
</dbReference>
<sequence>MHKIIVSNRIFHEDLKHILLSEQEHYLGVAIRDFKLAFFESDTHRRSVEISVFNQLQTCDCPRLQEVLKYPKTMHVLIDLLQELYLYGLTLDACPRNTPLQEEIFQCLSLIDPFLEKPVVKDGVDYEAVAYGLSHAEYTFLARHNIPFIKPQSQSLESLAFKVALNPRSELEAVIQDIIRNGYQSATIAVANPTTMEPLIESIFERYGYPLKLQDRRFELMKSQYRALLDFAFDSNIHQLIKAIESGAFGLKRREDLVTYLNHFEFDLSDVFGVYDLCEETESYPDLFALQNRIQEDVVLLQATLASIMNLDFKETLIACYNVIKSHTRGDLTPLFSLLENHLGEYQEETYLLLLEHLDALQMHQQVNAPLRIVDYGSLPLIPQDHLYVVNLSAKNFPSIRSRTGIIDEAYLSSIKGYPRLDERTKFTLNMQNHIFDHNANMTLSYSSATYEGKGQEVSYPVEQFAHANGVALESWILTQNTHRKTVKHRLSPHLAEKLYLEEGKLVGSISAFQMFVNNPYQFFMERGLKIREPEILKFDARIIGTVNHAVMEYYHDCKDLDPWTDVRKVFPMTQPRYRMIYDRNQDLMKQNLDFIDASMADTTFQVVSKERWFREETMFKGIILRGIIDRIDENDHYVQIVDYKSSQLAMTAESVKAGTQLQLLTYAMIAEKVFQKKCLAVYYYGFKNPNLTVPSLEYKVAKGVVSKDVDFEAEWLKSKRYRGWLFEQPLDSYDSAIYFGGLRESKDGVVTTWTKPYDMNKINPLLTQVYQTIYSDILNGVLDPEDSSIEIDKDLDLKKEEAEETKHDNL</sequence>
<evidence type="ECO:0000256" key="2">
    <source>
        <dbReference type="ARBA" id="ARBA00022741"/>
    </source>
</evidence>
<feature type="domain" description="PD-(D/E)XK endonuclease-like" evidence="10">
    <location>
        <begin position="509"/>
        <end position="717"/>
    </location>
</feature>
<evidence type="ECO:0000256" key="9">
    <source>
        <dbReference type="ARBA" id="ARBA00023204"/>
    </source>
</evidence>
<reference evidence="11 12" key="1">
    <citation type="journal article" date="2020" name="Int. J. Syst. Evol. Microbiol.">
        <title>Description of Erysipelothrix piscisicarius sp. nov., an emergent fish pathogen, and assessment of virulence using a tiger barb (Puntigrus tetrazona) infection model.</title>
        <authorList>
            <person name="Pomaranski E.K."/>
            <person name="Griffin M.J."/>
            <person name="Camus A.C."/>
            <person name="Armwood A.R."/>
            <person name="Shelley J."/>
            <person name="Waldbieser G.C."/>
            <person name="LaFrentz B.R."/>
            <person name="Garcia J.C."/>
            <person name="Yanong R."/>
            <person name="Soto E."/>
        </authorList>
    </citation>
    <scope>NUCLEOTIDE SEQUENCE [LARGE SCALE GENOMIC DNA]</scope>
    <source>
        <strain evidence="11 12">15TAL0474</strain>
    </source>
</reference>
<dbReference type="Gene3D" id="3.90.320.10">
    <property type="match status" value="1"/>
</dbReference>
<dbReference type="Pfam" id="PF12705">
    <property type="entry name" value="PDDEXK_1"/>
    <property type="match status" value="1"/>
</dbReference>
<keyword evidence="9" id="KW-0234">DNA repair</keyword>
<dbReference type="RefSeq" id="WP_125163925.1">
    <property type="nucleotide sequence ID" value="NZ_CP034234.1"/>
</dbReference>
<name>A0A3Q8S6S1_9FIRM</name>
<keyword evidence="8" id="KW-0238">DNA-binding</keyword>